<reference evidence="2 3" key="1">
    <citation type="journal article" date="2020" name="Sci. Rep.">
        <title>A novel cyanobacterial geosmin producer, revising GeoA distribution and dispersion patterns in Bacteria.</title>
        <authorList>
            <person name="Churro C."/>
            <person name="Semedo-Aguiar A.P."/>
            <person name="Silva A.D."/>
            <person name="Pereira-Leal J.B."/>
            <person name="Leite R.B."/>
        </authorList>
    </citation>
    <scope>NUCLEOTIDE SEQUENCE [LARGE SCALE GENOMIC DNA]</scope>
    <source>
        <strain evidence="2 3">IPMA8</strain>
    </source>
</reference>
<dbReference type="Proteomes" id="UP000702425">
    <property type="component" value="Unassembled WGS sequence"/>
</dbReference>
<evidence type="ECO:0000313" key="2">
    <source>
        <dbReference type="EMBL" id="NQE33968.1"/>
    </source>
</evidence>
<keyword evidence="3" id="KW-1185">Reference proteome</keyword>
<dbReference type="RefSeq" id="WP_172186619.1">
    <property type="nucleotide sequence ID" value="NZ_CAWPPK010000146.1"/>
</dbReference>
<feature type="region of interest" description="Disordered" evidence="1">
    <location>
        <begin position="1"/>
        <end position="32"/>
    </location>
</feature>
<protein>
    <submittedName>
        <fullName evidence="2">Uncharacterized protein</fullName>
    </submittedName>
</protein>
<sequence>MSPRKGIHPHPNSLANLNRSGGQPRYEEPKKQRNIQVTSVGWEGIRAIAIERGLSLNELIEQIGRGLIPLDTGEKSN</sequence>
<evidence type="ECO:0000256" key="1">
    <source>
        <dbReference type="SAM" id="MobiDB-lite"/>
    </source>
</evidence>
<gene>
    <name evidence="2" type="ORF">E5S67_01691</name>
</gene>
<evidence type="ECO:0000313" key="3">
    <source>
        <dbReference type="Proteomes" id="UP000702425"/>
    </source>
</evidence>
<name>A0ABX2CV38_9CYAN</name>
<comment type="caution">
    <text evidence="2">The sequence shown here is derived from an EMBL/GenBank/DDBJ whole genome shotgun (WGS) entry which is preliminary data.</text>
</comment>
<proteinExistence type="predicted"/>
<dbReference type="EMBL" id="SRRZ01000023">
    <property type="protein sequence ID" value="NQE33968.1"/>
    <property type="molecule type" value="Genomic_DNA"/>
</dbReference>
<organism evidence="2 3">
    <name type="scientific">Microcoleus asticus IPMA8</name>
    <dbReference type="NCBI Taxonomy" id="2563858"/>
    <lineage>
        <taxon>Bacteria</taxon>
        <taxon>Bacillati</taxon>
        <taxon>Cyanobacteriota</taxon>
        <taxon>Cyanophyceae</taxon>
        <taxon>Oscillatoriophycideae</taxon>
        <taxon>Oscillatoriales</taxon>
        <taxon>Microcoleaceae</taxon>
        <taxon>Microcoleus</taxon>
        <taxon>Microcoleus asticus</taxon>
    </lineage>
</organism>
<accession>A0ABX2CV38</accession>